<reference evidence="2" key="1">
    <citation type="journal article" date="2020" name="bioRxiv">
        <title>Comparative genomics of Chlamydomonas.</title>
        <authorList>
            <person name="Craig R.J."/>
            <person name="Hasan A.R."/>
            <person name="Ness R.W."/>
            <person name="Keightley P.D."/>
        </authorList>
    </citation>
    <scope>NUCLEOTIDE SEQUENCE</scope>
    <source>
        <strain evidence="2">CCAP 11/173</strain>
    </source>
</reference>
<evidence type="ECO:0000313" key="2">
    <source>
        <dbReference type="EMBL" id="KAG2431300.1"/>
    </source>
</evidence>
<evidence type="ECO:0000256" key="1">
    <source>
        <dbReference type="SAM" id="MobiDB-lite"/>
    </source>
</evidence>
<keyword evidence="3" id="KW-1185">Reference proteome</keyword>
<dbReference type="AlphaFoldDB" id="A0A835T3T7"/>
<dbReference type="Proteomes" id="UP000613740">
    <property type="component" value="Unassembled WGS sequence"/>
</dbReference>
<feature type="region of interest" description="Disordered" evidence="1">
    <location>
        <begin position="1"/>
        <end position="34"/>
    </location>
</feature>
<evidence type="ECO:0000313" key="3">
    <source>
        <dbReference type="Proteomes" id="UP000613740"/>
    </source>
</evidence>
<dbReference type="EMBL" id="JAEHOD010000074">
    <property type="protein sequence ID" value="KAG2431300.1"/>
    <property type="molecule type" value="Genomic_DNA"/>
</dbReference>
<accession>A0A835T3T7</accession>
<proteinExistence type="predicted"/>
<feature type="compositionally biased region" description="Low complexity" evidence="1">
    <location>
        <begin position="22"/>
        <end position="34"/>
    </location>
</feature>
<sequence>MAGICQPDPWAADPPSRSTDISGSAPPQHGPAAAAAQLHNQKTSLLAEAVVVASSGEAAAMAAAAADATVAAAATARLEQWRPANLRFHVDLPDEPPHPPPPATGGDGGCGLEHSGPFGTEAGVAVDGAVAGRDTAGGKRLCGPGQQVATFNIAACSHLPCGGARQLAAALAALHSSLRDGGELFCRALLCNCRLEPGLAAEELEQLV</sequence>
<protein>
    <submittedName>
        <fullName evidence="2">Uncharacterized protein</fullName>
    </submittedName>
</protein>
<name>A0A835T3T7_9CHLO</name>
<comment type="caution">
    <text evidence="2">The sequence shown here is derived from an EMBL/GenBank/DDBJ whole genome shotgun (WGS) entry which is preliminary data.</text>
</comment>
<organism evidence="2 3">
    <name type="scientific">Chlamydomonas schloesseri</name>
    <dbReference type="NCBI Taxonomy" id="2026947"/>
    <lineage>
        <taxon>Eukaryota</taxon>
        <taxon>Viridiplantae</taxon>
        <taxon>Chlorophyta</taxon>
        <taxon>core chlorophytes</taxon>
        <taxon>Chlorophyceae</taxon>
        <taxon>CS clade</taxon>
        <taxon>Chlamydomonadales</taxon>
        <taxon>Chlamydomonadaceae</taxon>
        <taxon>Chlamydomonas</taxon>
    </lineage>
</organism>
<gene>
    <name evidence="2" type="ORF">HYH02_013431</name>
</gene>